<dbReference type="GO" id="GO:0036396">
    <property type="term" value="C:RNA N6-methyladenosine methyltransferase complex"/>
    <property type="evidence" value="ECO:0007669"/>
    <property type="project" value="TreeGrafter"/>
</dbReference>
<accession>A0A371I773</accession>
<dbReference type="PANTHER" id="PTHR23185">
    <property type="entry name" value="PROTEIN VIRILIZER HOMOLOG"/>
    <property type="match status" value="1"/>
</dbReference>
<proteinExistence type="predicted"/>
<organism evidence="1 2">
    <name type="scientific">Mucuna pruriens</name>
    <name type="common">Velvet bean</name>
    <name type="synonym">Dolichos pruriens</name>
    <dbReference type="NCBI Taxonomy" id="157652"/>
    <lineage>
        <taxon>Eukaryota</taxon>
        <taxon>Viridiplantae</taxon>
        <taxon>Streptophyta</taxon>
        <taxon>Embryophyta</taxon>
        <taxon>Tracheophyta</taxon>
        <taxon>Spermatophyta</taxon>
        <taxon>Magnoliopsida</taxon>
        <taxon>eudicotyledons</taxon>
        <taxon>Gunneridae</taxon>
        <taxon>Pentapetalae</taxon>
        <taxon>rosids</taxon>
        <taxon>fabids</taxon>
        <taxon>Fabales</taxon>
        <taxon>Fabaceae</taxon>
        <taxon>Papilionoideae</taxon>
        <taxon>50 kb inversion clade</taxon>
        <taxon>NPAAA clade</taxon>
        <taxon>indigoferoid/millettioid clade</taxon>
        <taxon>Phaseoleae</taxon>
        <taxon>Mucuna</taxon>
    </lineage>
</organism>
<dbReference type="PANTHER" id="PTHR23185:SF0">
    <property type="entry name" value="PROTEIN VIRILIZER HOMOLOG"/>
    <property type="match status" value="1"/>
</dbReference>
<feature type="non-terminal residue" evidence="1">
    <location>
        <position position="1"/>
    </location>
</feature>
<dbReference type="EMBL" id="QJKJ01000755">
    <property type="protein sequence ID" value="RDY10882.1"/>
    <property type="molecule type" value="Genomic_DNA"/>
</dbReference>
<dbReference type="STRING" id="157652.A0A371I773"/>
<dbReference type="GO" id="GO:0003723">
    <property type="term" value="F:RNA binding"/>
    <property type="evidence" value="ECO:0007669"/>
    <property type="project" value="TreeGrafter"/>
</dbReference>
<gene>
    <name evidence="1" type="ORF">CR513_04528</name>
</gene>
<name>A0A371I773_MUCPR</name>
<protein>
    <submittedName>
        <fullName evidence="1">Uncharacterized protein</fullName>
    </submittedName>
</protein>
<dbReference type="Proteomes" id="UP000257109">
    <property type="component" value="Unassembled WGS sequence"/>
</dbReference>
<evidence type="ECO:0000313" key="1">
    <source>
        <dbReference type="EMBL" id="RDY10882.1"/>
    </source>
</evidence>
<dbReference type="InterPro" id="IPR026736">
    <property type="entry name" value="Virilizer"/>
</dbReference>
<dbReference type="AlphaFoldDB" id="A0A371I773"/>
<evidence type="ECO:0000313" key="2">
    <source>
        <dbReference type="Proteomes" id="UP000257109"/>
    </source>
</evidence>
<comment type="caution">
    <text evidence="1">The sequence shown here is derived from an EMBL/GenBank/DDBJ whole genome shotgun (WGS) entry which is preliminary data.</text>
</comment>
<sequence>MGVSYSGAILIDCSEGYDYLVDEGTECNTTSDILLERNRELSIVDLLVPSLVLLITLLQKLQAKLEPKKVTLCLSGHQGEHAEA</sequence>
<keyword evidence="2" id="KW-1185">Reference proteome</keyword>
<reference evidence="1" key="1">
    <citation type="submission" date="2018-05" db="EMBL/GenBank/DDBJ databases">
        <title>Draft genome of Mucuna pruriens seed.</title>
        <authorList>
            <person name="Nnadi N.E."/>
            <person name="Vos R."/>
            <person name="Hasami M.H."/>
            <person name="Devisetty U.K."/>
            <person name="Aguiy J.C."/>
        </authorList>
    </citation>
    <scope>NUCLEOTIDE SEQUENCE [LARGE SCALE GENOMIC DNA]</scope>
    <source>
        <strain evidence="1">JCA_2017</strain>
    </source>
</reference>